<protein>
    <submittedName>
        <fullName evidence="1">Uncharacterized protein</fullName>
    </submittedName>
</protein>
<organism evidence="1">
    <name type="scientific">Anguilla anguilla</name>
    <name type="common">European freshwater eel</name>
    <name type="synonym">Muraena anguilla</name>
    <dbReference type="NCBI Taxonomy" id="7936"/>
    <lineage>
        <taxon>Eukaryota</taxon>
        <taxon>Metazoa</taxon>
        <taxon>Chordata</taxon>
        <taxon>Craniata</taxon>
        <taxon>Vertebrata</taxon>
        <taxon>Euteleostomi</taxon>
        <taxon>Actinopterygii</taxon>
        <taxon>Neopterygii</taxon>
        <taxon>Teleostei</taxon>
        <taxon>Anguilliformes</taxon>
        <taxon>Anguillidae</taxon>
        <taxon>Anguilla</taxon>
    </lineage>
</organism>
<dbReference type="AlphaFoldDB" id="A0A0E9W3S6"/>
<proteinExistence type="predicted"/>
<dbReference type="EMBL" id="GBXM01024424">
    <property type="protein sequence ID" value="JAH84153.1"/>
    <property type="molecule type" value="Transcribed_RNA"/>
</dbReference>
<name>A0A0E9W3S6_ANGAN</name>
<evidence type="ECO:0000313" key="1">
    <source>
        <dbReference type="EMBL" id="JAH84153.1"/>
    </source>
</evidence>
<reference evidence="1" key="2">
    <citation type="journal article" date="2015" name="Fish Shellfish Immunol.">
        <title>Early steps in the European eel (Anguilla anguilla)-Vibrio vulnificus interaction in the gills: Role of the RtxA13 toxin.</title>
        <authorList>
            <person name="Callol A."/>
            <person name="Pajuelo D."/>
            <person name="Ebbesson L."/>
            <person name="Teles M."/>
            <person name="MacKenzie S."/>
            <person name="Amaro C."/>
        </authorList>
    </citation>
    <scope>NUCLEOTIDE SEQUENCE</scope>
</reference>
<accession>A0A0E9W3S6</accession>
<sequence length="50" mass="5721">MVHLCNPAASLPYLVYTYFWKSLEIEASFFACFVINLITDQNGLIFSICI</sequence>
<reference evidence="1" key="1">
    <citation type="submission" date="2014-11" db="EMBL/GenBank/DDBJ databases">
        <authorList>
            <person name="Amaro Gonzalez C."/>
        </authorList>
    </citation>
    <scope>NUCLEOTIDE SEQUENCE</scope>
</reference>